<dbReference type="InterPro" id="IPR042188">
    <property type="entry name" value="MmgE/PrpD_sf_2"/>
</dbReference>
<dbReference type="Proteomes" id="UP001150259">
    <property type="component" value="Unassembled WGS sequence"/>
</dbReference>
<evidence type="ECO:0000256" key="1">
    <source>
        <dbReference type="ARBA" id="ARBA00006174"/>
    </source>
</evidence>
<dbReference type="Pfam" id="PF19305">
    <property type="entry name" value="MmgE_PrpD_C"/>
    <property type="match status" value="1"/>
</dbReference>
<dbReference type="Gene3D" id="3.30.1330.120">
    <property type="entry name" value="2-methylcitrate dehydratase PrpD"/>
    <property type="match status" value="1"/>
</dbReference>
<feature type="domain" description="MmgE/PrpD C-terminal" evidence="3">
    <location>
        <begin position="275"/>
        <end position="435"/>
    </location>
</feature>
<keyword evidence="5" id="KW-1185">Reference proteome</keyword>
<dbReference type="InterPro" id="IPR045336">
    <property type="entry name" value="MmgE_PrpD_N"/>
</dbReference>
<dbReference type="Pfam" id="PF03972">
    <property type="entry name" value="MmgE_PrpD_N"/>
    <property type="match status" value="1"/>
</dbReference>
<protein>
    <submittedName>
        <fullName evidence="4">MmgE/PrpD family protein</fullName>
    </submittedName>
</protein>
<reference evidence="4 5" key="1">
    <citation type="submission" date="2022-11" db="EMBL/GenBank/DDBJ databases">
        <title>Anaerobic phenanthrene biodegradation by a DNRA strain PheN6.</title>
        <authorList>
            <person name="Zhang Z."/>
        </authorList>
    </citation>
    <scope>NUCLEOTIDE SEQUENCE [LARGE SCALE GENOMIC DNA]</scope>
    <source>
        <strain evidence="4 5">PheN6</strain>
    </source>
</reference>
<sequence>MTTSAEAILARNATSGGQWSRRAQELASRAILDTMAVGIGGSASDQARLAAATVHPTAPGPCELSGPWTDPNAYGILDAAYLAGTAAHALDWDDYMHPMHGHASAVLLGALFPLAQSVNADGAALVGAYLAGYQVDWLVSLAMSHSHYGRGWHATSTLGVLGAAAAASKLLGLTPGQAGHALGVAASSASGIRVNFGTTTKAFHAGSAARGGVQAALLARAGATSSPNWLTGPAGMMETLGSEHPPHEAAQILASASAEGRHGIEAPWGLVQKPYACCGSVHAAIEALLTLLKNDGIDSRDVQMITAHVDPHVTAIMRHGHPEDSHQARYSPTWALAAAATDGHAGPQQFSDAALMRGEIHALRERVRVVPDLVVDHDERFAAEVEVQTAAGTSVLRLSEASGHPRRPMSDEDLDQKALAALQLACTEDKARALLPVLRTLDARLVRDVADVIRDSVRVCATVAT</sequence>
<dbReference type="InterPro" id="IPR045337">
    <property type="entry name" value="MmgE_PrpD_C"/>
</dbReference>
<gene>
    <name evidence="4" type="ORF">OO014_16415</name>
</gene>
<evidence type="ECO:0000313" key="5">
    <source>
        <dbReference type="Proteomes" id="UP001150259"/>
    </source>
</evidence>
<evidence type="ECO:0000259" key="3">
    <source>
        <dbReference type="Pfam" id="PF19305"/>
    </source>
</evidence>
<dbReference type="Gene3D" id="1.10.4100.10">
    <property type="entry name" value="2-methylcitrate dehydratase PrpD"/>
    <property type="match status" value="1"/>
</dbReference>
<dbReference type="PANTHER" id="PTHR16943">
    <property type="entry name" value="2-METHYLCITRATE DEHYDRATASE-RELATED"/>
    <property type="match status" value="1"/>
</dbReference>
<dbReference type="InterPro" id="IPR036148">
    <property type="entry name" value="MmgE/PrpD_sf"/>
</dbReference>
<dbReference type="InterPro" id="IPR042183">
    <property type="entry name" value="MmgE/PrpD_sf_1"/>
</dbReference>
<dbReference type="PANTHER" id="PTHR16943:SF8">
    <property type="entry name" value="2-METHYLCITRATE DEHYDRATASE"/>
    <property type="match status" value="1"/>
</dbReference>
<evidence type="ECO:0000259" key="2">
    <source>
        <dbReference type="Pfam" id="PF03972"/>
    </source>
</evidence>
<dbReference type="SUPFAM" id="SSF103378">
    <property type="entry name" value="2-methylcitrate dehydratase PrpD"/>
    <property type="match status" value="1"/>
</dbReference>
<feature type="domain" description="MmgE/PrpD N-terminal" evidence="2">
    <location>
        <begin position="19"/>
        <end position="246"/>
    </location>
</feature>
<proteinExistence type="inferred from homology"/>
<evidence type="ECO:0000313" key="4">
    <source>
        <dbReference type="EMBL" id="MDC5698838.1"/>
    </source>
</evidence>
<name>A0ABT5GLA6_9MICO</name>
<dbReference type="InterPro" id="IPR005656">
    <property type="entry name" value="MmgE_PrpD"/>
</dbReference>
<accession>A0ABT5GLA6</accession>
<comment type="caution">
    <text evidence="4">The sequence shown here is derived from an EMBL/GenBank/DDBJ whole genome shotgun (WGS) entry which is preliminary data.</text>
</comment>
<dbReference type="RefSeq" id="WP_272463402.1">
    <property type="nucleotide sequence ID" value="NZ_JAPFQL010000087.1"/>
</dbReference>
<comment type="similarity">
    <text evidence="1">Belongs to the PrpD family.</text>
</comment>
<organism evidence="4 5">
    <name type="scientific">Intrasporangium calvum</name>
    <dbReference type="NCBI Taxonomy" id="53358"/>
    <lineage>
        <taxon>Bacteria</taxon>
        <taxon>Bacillati</taxon>
        <taxon>Actinomycetota</taxon>
        <taxon>Actinomycetes</taxon>
        <taxon>Micrococcales</taxon>
        <taxon>Intrasporangiaceae</taxon>
        <taxon>Intrasporangium</taxon>
    </lineage>
</organism>
<dbReference type="EMBL" id="JAPFQL010000087">
    <property type="protein sequence ID" value="MDC5698838.1"/>
    <property type="molecule type" value="Genomic_DNA"/>
</dbReference>